<keyword evidence="3" id="KW-0813">Transport</keyword>
<dbReference type="Pfam" id="PF00496">
    <property type="entry name" value="SBP_bac_5"/>
    <property type="match status" value="1"/>
</dbReference>
<feature type="signal peptide" evidence="5">
    <location>
        <begin position="1"/>
        <end position="30"/>
    </location>
</feature>
<dbReference type="Gene3D" id="3.90.76.10">
    <property type="entry name" value="Dipeptide-binding Protein, Domain 1"/>
    <property type="match status" value="1"/>
</dbReference>
<comment type="caution">
    <text evidence="7">The sequence shown here is derived from an EMBL/GenBank/DDBJ whole genome shotgun (WGS) entry which is preliminary data.</text>
</comment>
<organism evidence="7 8">
    <name type="scientific">Treponema lecithinolyticum ATCC 700332</name>
    <dbReference type="NCBI Taxonomy" id="1321815"/>
    <lineage>
        <taxon>Bacteria</taxon>
        <taxon>Pseudomonadati</taxon>
        <taxon>Spirochaetota</taxon>
        <taxon>Spirochaetia</taxon>
        <taxon>Spirochaetales</taxon>
        <taxon>Treponemataceae</taxon>
        <taxon>Treponema</taxon>
    </lineage>
</organism>
<dbReference type="CDD" id="cd08504">
    <property type="entry name" value="PBP2_OppA"/>
    <property type="match status" value="1"/>
</dbReference>
<dbReference type="EMBL" id="AWVH01000030">
    <property type="protein sequence ID" value="ERJ93211.1"/>
    <property type="molecule type" value="Genomic_DNA"/>
</dbReference>
<evidence type="ECO:0000256" key="3">
    <source>
        <dbReference type="ARBA" id="ARBA00022448"/>
    </source>
</evidence>
<evidence type="ECO:0000256" key="2">
    <source>
        <dbReference type="ARBA" id="ARBA00005695"/>
    </source>
</evidence>
<feature type="chain" id="PRO_5046694349" evidence="5">
    <location>
        <begin position="31"/>
        <end position="527"/>
    </location>
</feature>
<feature type="domain" description="Solute-binding protein family 5" evidence="6">
    <location>
        <begin position="77"/>
        <end position="448"/>
    </location>
</feature>
<dbReference type="PROSITE" id="PS51257">
    <property type="entry name" value="PROKAR_LIPOPROTEIN"/>
    <property type="match status" value="1"/>
</dbReference>
<evidence type="ECO:0000259" key="6">
    <source>
        <dbReference type="Pfam" id="PF00496"/>
    </source>
</evidence>
<dbReference type="RefSeq" id="WP_021687422.1">
    <property type="nucleotide sequence ID" value="NZ_KI260566.1"/>
</dbReference>
<dbReference type="PANTHER" id="PTHR30290">
    <property type="entry name" value="PERIPLASMIC BINDING COMPONENT OF ABC TRANSPORTER"/>
    <property type="match status" value="1"/>
</dbReference>
<comment type="similarity">
    <text evidence="2">Belongs to the bacterial solute-binding protein 5 family.</text>
</comment>
<name>A0ABN0NYX5_TRELE</name>
<dbReference type="SUPFAM" id="SSF53850">
    <property type="entry name" value="Periplasmic binding protein-like II"/>
    <property type="match status" value="1"/>
</dbReference>
<comment type="subcellular location">
    <subcellularLocation>
        <location evidence="1">Cell envelope</location>
    </subcellularLocation>
</comment>
<evidence type="ECO:0000313" key="8">
    <source>
        <dbReference type="Proteomes" id="UP000016649"/>
    </source>
</evidence>
<keyword evidence="4 5" id="KW-0732">Signal</keyword>
<dbReference type="InterPro" id="IPR039424">
    <property type="entry name" value="SBP_5"/>
</dbReference>
<evidence type="ECO:0000256" key="1">
    <source>
        <dbReference type="ARBA" id="ARBA00004196"/>
    </source>
</evidence>
<proteinExistence type="inferred from homology"/>
<evidence type="ECO:0000313" key="7">
    <source>
        <dbReference type="EMBL" id="ERJ93211.1"/>
    </source>
</evidence>
<dbReference type="Gene3D" id="3.10.105.10">
    <property type="entry name" value="Dipeptide-binding Protein, Domain 3"/>
    <property type="match status" value="1"/>
</dbReference>
<sequence>MKKMICVTAASALLAALLLTAIGCSKGTSAKGAEFVFNNATEPQSLDPSQIEGVPEHRLYMALFEGLVSYDPKTSLPIPGVAESWSRSDSQDVITFKLRDCTWSDGVKITAQTFVDSWLYYLSPETAAKYAYMPAQVIKGAEDYNAGKAGKEAVGIRAVDEKTFEVTLTGPIPYAVDMMAHYSFAPLPLHAIQKNGKDWIKPKNFVGNGPFVLESWIPQDKITLVPNAKYWNKDNVFISRLTMLPIENEITSYQKYKSGELDWDPVVPLEMMDEVKLRDDYQVAPQLSSYYYFLNLNNPVLKDVRVRKALAMAFDRKELVEKVRRGGEVPATALTPPMAGYTPPKGSAYNPDEAKKLLADAGYPGGKGFPKMTIIYNTQEAHKKIAEFVQQQWKTNLNIDVELANLEWATFIEKRQANDFEIARAGWVGDYQDPSNFLEMFLTGGGNNDGRYENPEYDAMLKKATTMPSGAERMKLLVQAEEMLIGRDQAIIPFYYYVSNNMIDLSKWDGWYVNTMDVHPWVGLKKK</sequence>
<evidence type="ECO:0000256" key="4">
    <source>
        <dbReference type="ARBA" id="ARBA00022729"/>
    </source>
</evidence>
<dbReference type="Proteomes" id="UP000016649">
    <property type="component" value="Unassembled WGS sequence"/>
</dbReference>
<protein>
    <submittedName>
        <fullName evidence="7">Periplasmic oligopeptide-binding protein</fullName>
    </submittedName>
</protein>
<dbReference type="PANTHER" id="PTHR30290:SF10">
    <property type="entry name" value="PERIPLASMIC OLIGOPEPTIDE-BINDING PROTEIN-RELATED"/>
    <property type="match status" value="1"/>
</dbReference>
<dbReference type="Gene3D" id="3.40.190.10">
    <property type="entry name" value="Periplasmic binding protein-like II"/>
    <property type="match status" value="1"/>
</dbReference>
<keyword evidence="8" id="KW-1185">Reference proteome</keyword>
<gene>
    <name evidence="7" type="ORF">HMPREF9193_01212</name>
</gene>
<reference evidence="7 8" key="1">
    <citation type="submission" date="2013-08" db="EMBL/GenBank/DDBJ databases">
        <authorList>
            <person name="Weinstock G."/>
            <person name="Sodergren E."/>
            <person name="Wylie T."/>
            <person name="Fulton L."/>
            <person name="Fulton R."/>
            <person name="Fronick C."/>
            <person name="O'Laughlin M."/>
            <person name="Godfrey J."/>
            <person name="Miner T."/>
            <person name="Herter B."/>
            <person name="Appelbaum E."/>
            <person name="Cordes M."/>
            <person name="Lek S."/>
            <person name="Wollam A."/>
            <person name="Pepin K.H."/>
            <person name="Palsikar V.B."/>
            <person name="Mitreva M."/>
            <person name="Wilson R.K."/>
        </authorList>
    </citation>
    <scope>NUCLEOTIDE SEQUENCE [LARGE SCALE GENOMIC DNA]</scope>
    <source>
        <strain evidence="7 8">ATCC 700332</strain>
    </source>
</reference>
<dbReference type="PIRSF" id="PIRSF002741">
    <property type="entry name" value="MppA"/>
    <property type="match status" value="1"/>
</dbReference>
<dbReference type="InterPro" id="IPR000914">
    <property type="entry name" value="SBP_5_dom"/>
</dbReference>
<dbReference type="InterPro" id="IPR030678">
    <property type="entry name" value="Peptide/Ni-bd"/>
</dbReference>
<evidence type="ECO:0000256" key="5">
    <source>
        <dbReference type="SAM" id="SignalP"/>
    </source>
</evidence>
<accession>A0ABN0NYX5</accession>